<dbReference type="Gene3D" id="2.40.320.10">
    <property type="entry name" value="Hypothetical Protein Pfu-838710-001"/>
    <property type="match status" value="1"/>
</dbReference>
<proteinExistence type="predicted"/>
<dbReference type="PANTHER" id="PTHR21028:SF2">
    <property type="entry name" value="CYTH DOMAIN-CONTAINING PROTEIN"/>
    <property type="match status" value="1"/>
</dbReference>
<name>D6SME7_9BACT</name>
<evidence type="ECO:0000313" key="3">
    <source>
        <dbReference type="Proteomes" id="UP000005496"/>
    </source>
</evidence>
<dbReference type="PANTHER" id="PTHR21028">
    <property type="entry name" value="SI:CH211-156B7.4"/>
    <property type="match status" value="1"/>
</dbReference>
<accession>D6SME7</accession>
<keyword evidence="3" id="KW-1185">Reference proteome</keyword>
<evidence type="ECO:0000259" key="1">
    <source>
        <dbReference type="PROSITE" id="PS51707"/>
    </source>
</evidence>
<dbReference type="eggNOG" id="COG1437">
    <property type="taxonomic scope" value="Bacteria"/>
</dbReference>
<dbReference type="InterPro" id="IPR008173">
    <property type="entry name" value="Adenylyl_cyclase_CyaB"/>
</dbReference>
<feature type="domain" description="CYTH" evidence="1">
    <location>
        <begin position="2"/>
        <end position="166"/>
    </location>
</feature>
<reference evidence="2" key="1">
    <citation type="submission" date="2010-05" db="EMBL/GenBank/DDBJ databases">
        <title>The draft genome of Desulfonatronospira thiodismutans ASO3-1.</title>
        <authorList>
            <consortium name="US DOE Joint Genome Institute (JGI-PGF)"/>
            <person name="Lucas S."/>
            <person name="Copeland A."/>
            <person name="Lapidus A."/>
            <person name="Cheng J.-F."/>
            <person name="Bruce D."/>
            <person name="Goodwin L."/>
            <person name="Pitluck S."/>
            <person name="Chertkov O."/>
            <person name="Brettin T."/>
            <person name="Detter J.C."/>
            <person name="Han C."/>
            <person name="Land M.L."/>
            <person name="Hauser L."/>
            <person name="Kyrpides N."/>
            <person name="Mikhailova N."/>
            <person name="Muyzer G."/>
            <person name="Woyke T."/>
        </authorList>
    </citation>
    <scope>NUCLEOTIDE SEQUENCE [LARGE SCALE GENOMIC DNA]</scope>
    <source>
        <strain evidence="2">ASO3-1</strain>
    </source>
</reference>
<sequence length="197" mass="22756">MTLETELKYFVSDFAPILERMERLGLSCTHWYFEENLVLDTGDGRLRSRDELLRIRKGQGGKITLKLPVDGADSSCKQRQEFESGVDNPDEIRIILSHLGFRPCLRYEKFRRICSLGETMICLDILPFGSFVELEGPQESFHGTAIELGLDSHEKTALNYHELNQEYRREQGLSPALDFVFEENQKKDLARKLNVKL</sequence>
<dbReference type="RefSeq" id="WP_008868987.1">
    <property type="nucleotide sequence ID" value="NZ_ACJN02000001.1"/>
</dbReference>
<dbReference type="Proteomes" id="UP000005496">
    <property type="component" value="Unassembled WGS sequence"/>
</dbReference>
<gene>
    <name evidence="2" type="ORF">Dthio_PD3297</name>
</gene>
<dbReference type="CDD" id="cd07890">
    <property type="entry name" value="CYTH-like_AC_IV-like"/>
    <property type="match status" value="1"/>
</dbReference>
<dbReference type="EMBL" id="ACJN02000001">
    <property type="protein sequence ID" value="EFI35858.1"/>
    <property type="molecule type" value="Genomic_DNA"/>
</dbReference>
<evidence type="ECO:0000313" key="2">
    <source>
        <dbReference type="EMBL" id="EFI35858.1"/>
    </source>
</evidence>
<dbReference type="SUPFAM" id="SSF55154">
    <property type="entry name" value="CYTH-like phosphatases"/>
    <property type="match status" value="1"/>
</dbReference>
<dbReference type="AlphaFoldDB" id="D6SME7"/>
<dbReference type="InterPro" id="IPR033469">
    <property type="entry name" value="CYTH-like_dom_sf"/>
</dbReference>
<comment type="caution">
    <text evidence="2">The sequence shown here is derived from an EMBL/GenBank/DDBJ whole genome shotgun (WGS) entry which is preliminary data.</text>
</comment>
<organism evidence="2 3">
    <name type="scientific">Desulfonatronospira thiodismutans ASO3-1</name>
    <dbReference type="NCBI Taxonomy" id="555779"/>
    <lineage>
        <taxon>Bacteria</taxon>
        <taxon>Pseudomonadati</taxon>
        <taxon>Thermodesulfobacteriota</taxon>
        <taxon>Desulfovibrionia</taxon>
        <taxon>Desulfovibrionales</taxon>
        <taxon>Desulfonatronovibrionaceae</taxon>
        <taxon>Desulfonatronospira</taxon>
    </lineage>
</organism>
<dbReference type="Pfam" id="PF01928">
    <property type="entry name" value="CYTH"/>
    <property type="match status" value="1"/>
</dbReference>
<dbReference type="InterPro" id="IPR023577">
    <property type="entry name" value="CYTH_domain"/>
</dbReference>
<protein>
    <submittedName>
        <fullName evidence="2">Adenylate cyclase</fullName>
    </submittedName>
</protein>
<dbReference type="PROSITE" id="PS51707">
    <property type="entry name" value="CYTH"/>
    <property type="match status" value="1"/>
</dbReference>
<dbReference type="SMART" id="SM01118">
    <property type="entry name" value="CYTH"/>
    <property type="match status" value="1"/>
</dbReference>
<dbReference type="OrthoDB" id="116396at2"/>